<dbReference type="KEGG" id="lcm:102361855"/>
<dbReference type="HOGENOM" id="CLU_041940_2_1_1"/>
<dbReference type="RefSeq" id="XP_005990265.1">
    <property type="nucleotide sequence ID" value="XM_005990203.3"/>
</dbReference>
<reference evidence="4" key="2">
    <citation type="submission" date="2025-05" db="UniProtKB">
        <authorList>
            <consortium name="Ensembl"/>
        </authorList>
    </citation>
    <scope>IDENTIFICATION</scope>
</reference>
<dbReference type="InterPro" id="IPR001680">
    <property type="entry name" value="WD40_rpt"/>
</dbReference>
<dbReference type="PANTHER" id="PTHR19854:SF1">
    <property type="entry name" value="GUANINE NUCLEOTIDE-BINDING PROTEIN SUBUNIT BETA-LIKE PROTEIN 1"/>
    <property type="match status" value="1"/>
</dbReference>
<dbReference type="RefSeq" id="XP_005990263.1">
    <property type="nucleotide sequence ID" value="XM_005990201.3"/>
</dbReference>
<dbReference type="OMA" id="YQRQSMQ"/>
<dbReference type="GeneID" id="102361855"/>
<dbReference type="Ensembl" id="ENSLACT00000018836.1">
    <property type="protein sequence ID" value="ENSLACP00000018703.1"/>
    <property type="gene ID" value="ENSLACG00000016464.2"/>
</dbReference>
<reference evidence="5" key="1">
    <citation type="submission" date="2011-08" db="EMBL/GenBank/DDBJ databases">
        <title>The draft genome of Latimeria chalumnae.</title>
        <authorList>
            <person name="Di Palma F."/>
            <person name="Alfoldi J."/>
            <person name="Johnson J."/>
            <person name="Berlin A."/>
            <person name="Gnerre S."/>
            <person name="Jaffe D."/>
            <person name="MacCallum I."/>
            <person name="Young S."/>
            <person name="Walker B.J."/>
            <person name="Lander E."/>
            <person name="Lindblad-Toh K."/>
        </authorList>
    </citation>
    <scope>NUCLEOTIDE SEQUENCE [LARGE SCALE GENOMIC DNA]</scope>
    <source>
        <strain evidence="5">Wild caught</strain>
    </source>
</reference>
<keyword evidence="5" id="KW-1185">Reference proteome</keyword>
<gene>
    <name evidence="4" type="primary">GNB1L</name>
</gene>
<dbReference type="Gene3D" id="2.130.10.10">
    <property type="entry name" value="YVTN repeat-like/Quinoprotein amine dehydrogenase"/>
    <property type="match status" value="2"/>
</dbReference>
<sequence>MAEPPPNPEFVLRGTKAAVNTLDFYRGSPAAGYPALFSGSANGLIHVWNLKTRRVDTALEGHNGQSVLWVQSLQGRESLLSQGRDLRLCVWDLSEGRNTVADSISVESVGFCQCALLEKDPGHWLLAVPGSEASQVDVLDLPSKMPVCTLKPAGDVKLGKPMCLKLWQPDSGRGPLLLAGFEDGSVNLWNISERKPLSRLPCHEEPVMSLDFDPEKAKGVSGSSEKFLGFWKLDELQTLKLHEKFELVNSGIAHVCIRQDRRILATAGWDCRVRIFGWKKLKPLAVLQYHTANVHCVAFSNHSAPKERLLAAGSKDQRISVWAIYN</sequence>
<dbReference type="InterPro" id="IPR015943">
    <property type="entry name" value="WD40/YVTN_repeat-like_dom_sf"/>
</dbReference>
<evidence type="ECO:0000313" key="4">
    <source>
        <dbReference type="Ensembl" id="ENSLACP00000018703.1"/>
    </source>
</evidence>
<dbReference type="PROSITE" id="PS50082">
    <property type="entry name" value="WD_REPEATS_2"/>
    <property type="match status" value="2"/>
</dbReference>
<dbReference type="Pfam" id="PF00400">
    <property type="entry name" value="WD40"/>
    <property type="match status" value="4"/>
</dbReference>
<keyword evidence="2" id="KW-0677">Repeat</keyword>
<evidence type="ECO:0000256" key="1">
    <source>
        <dbReference type="ARBA" id="ARBA00022574"/>
    </source>
</evidence>
<protein>
    <submittedName>
        <fullName evidence="4">G protein subunit beta 1 like</fullName>
    </submittedName>
</protein>
<feature type="repeat" description="WD" evidence="3">
    <location>
        <begin position="200"/>
        <end position="241"/>
    </location>
</feature>
<proteinExistence type="predicted"/>
<evidence type="ECO:0000256" key="2">
    <source>
        <dbReference type="ARBA" id="ARBA00022737"/>
    </source>
</evidence>
<dbReference type="CTD" id="54584"/>
<dbReference type="eggNOG" id="KOG0322">
    <property type="taxonomic scope" value="Eukaryota"/>
</dbReference>
<dbReference type="AlphaFoldDB" id="H3B9Y2"/>
<dbReference type="EMBL" id="AFYH01024031">
    <property type="status" value="NOT_ANNOTATED_CDS"/>
    <property type="molecule type" value="Genomic_DNA"/>
</dbReference>
<dbReference type="InterPro" id="IPR036322">
    <property type="entry name" value="WD40_repeat_dom_sf"/>
</dbReference>
<dbReference type="Bgee" id="ENSLACG00000016464">
    <property type="expression patterns" value="Expressed in muscle tissue and 6 other cell types or tissues"/>
</dbReference>
<dbReference type="Ensembl" id="ENSLACT00000026112.1">
    <property type="protein sequence ID" value="ENSLACP00000022806.1"/>
    <property type="gene ID" value="ENSLACG00000016464.2"/>
</dbReference>
<dbReference type="RefSeq" id="XP_005990264.1">
    <property type="nucleotide sequence ID" value="XM_005990202.3"/>
</dbReference>
<dbReference type="EMBL" id="AFYH01024033">
    <property type="status" value="NOT_ANNOTATED_CDS"/>
    <property type="molecule type" value="Genomic_DNA"/>
</dbReference>
<evidence type="ECO:0000313" key="5">
    <source>
        <dbReference type="Proteomes" id="UP000008672"/>
    </source>
</evidence>
<dbReference type="Proteomes" id="UP000008672">
    <property type="component" value="Unassembled WGS sequence"/>
</dbReference>
<feature type="repeat" description="WD" evidence="3">
    <location>
        <begin position="287"/>
        <end position="326"/>
    </location>
</feature>
<organism evidence="4 5">
    <name type="scientific">Latimeria chalumnae</name>
    <name type="common">Coelacanth</name>
    <dbReference type="NCBI Taxonomy" id="7897"/>
    <lineage>
        <taxon>Eukaryota</taxon>
        <taxon>Metazoa</taxon>
        <taxon>Chordata</taxon>
        <taxon>Craniata</taxon>
        <taxon>Vertebrata</taxon>
        <taxon>Euteleostomi</taxon>
        <taxon>Coelacanthiformes</taxon>
        <taxon>Coelacanthidae</taxon>
        <taxon>Latimeria</taxon>
    </lineage>
</organism>
<evidence type="ECO:0000256" key="3">
    <source>
        <dbReference type="PROSITE-ProRule" id="PRU00221"/>
    </source>
</evidence>
<dbReference type="STRING" id="7897.ENSLACP00000018703"/>
<keyword evidence="1 3" id="KW-0853">WD repeat</keyword>
<dbReference type="SMART" id="SM00320">
    <property type="entry name" value="WD40"/>
    <property type="match status" value="6"/>
</dbReference>
<dbReference type="PROSITE" id="PS50294">
    <property type="entry name" value="WD_REPEATS_REGION"/>
    <property type="match status" value="1"/>
</dbReference>
<dbReference type="PANTHER" id="PTHR19854">
    <property type="entry name" value="TRANSDUCIN BETA-LIKE 3"/>
    <property type="match status" value="1"/>
</dbReference>
<dbReference type="GeneTree" id="ENSGT00390000018606"/>
<dbReference type="EMBL" id="AFYH01024030">
    <property type="status" value="NOT_ANNOTATED_CDS"/>
    <property type="molecule type" value="Genomic_DNA"/>
</dbReference>
<dbReference type="EMBL" id="AFYH01024032">
    <property type="status" value="NOT_ANNOTATED_CDS"/>
    <property type="molecule type" value="Genomic_DNA"/>
</dbReference>
<accession>H3B9Y2</accession>
<dbReference type="SUPFAM" id="SSF50978">
    <property type="entry name" value="WD40 repeat-like"/>
    <property type="match status" value="1"/>
</dbReference>
<dbReference type="OrthoDB" id="7668193at2759"/>
<name>H3B9Y2_LATCH</name>